<dbReference type="PROSITE" id="PS51257">
    <property type="entry name" value="PROKAR_LIPOPROTEIN"/>
    <property type="match status" value="1"/>
</dbReference>
<dbReference type="SFLD" id="SFLDG01082">
    <property type="entry name" value="B12-binding_domain_containing"/>
    <property type="match status" value="1"/>
</dbReference>
<evidence type="ECO:0000256" key="4">
    <source>
        <dbReference type="ARBA" id="ARBA00023004"/>
    </source>
</evidence>
<dbReference type="SUPFAM" id="SSF102114">
    <property type="entry name" value="Radical SAM enzymes"/>
    <property type="match status" value="1"/>
</dbReference>
<dbReference type="GO" id="GO:0051536">
    <property type="term" value="F:iron-sulfur cluster binding"/>
    <property type="evidence" value="ECO:0007669"/>
    <property type="project" value="UniProtKB-KW"/>
</dbReference>
<dbReference type="InterPro" id="IPR006638">
    <property type="entry name" value="Elp3/MiaA/NifB-like_rSAM"/>
</dbReference>
<evidence type="ECO:0000256" key="3">
    <source>
        <dbReference type="ARBA" id="ARBA00022723"/>
    </source>
</evidence>
<reference evidence="8" key="1">
    <citation type="submission" date="2016-11" db="EMBL/GenBank/DDBJ databases">
        <authorList>
            <person name="Varghese N."/>
            <person name="Submissions S."/>
        </authorList>
    </citation>
    <scope>NUCLEOTIDE SEQUENCE [LARGE SCALE GENOMIC DNA]</scope>
    <source>
        <strain evidence="8">DSM 16219</strain>
    </source>
</reference>
<dbReference type="PROSITE" id="PS51918">
    <property type="entry name" value="RADICAL_SAM"/>
    <property type="match status" value="1"/>
</dbReference>
<evidence type="ECO:0000256" key="5">
    <source>
        <dbReference type="ARBA" id="ARBA00023014"/>
    </source>
</evidence>
<dbReference type="SFLD" id="SFLDG01095">
    <property type="entry name" value="Uncharacterised_Radical_SAM_Su"/>
    <property type="match status" value="1"/>
</dbReference>
<keyword evidence="5" id="KW-0411">Iron-sulfur</keyword>
<feature type="domain" description="Radical SAM core" evidence="6">
    <location>
        <begin position="18"/>
        <end position="250"/>
    </location>
</feature>
<evidence type="ECO:0000256" key="1">
    <source>
        <dbReference type="ARBA" id="ARBA00001966"/>
    </source>
</evidence>
<comment type="cofactor">
    <cofactor evidence="1">
        <name>[4Fe-4S] cluster</name>
        <dbReference type="ChEBI" id="CHEBI:49883"/>
    </cofactor>
</comment>
<dbReference type="GO" id="GO:0046872">
    <property type="term" value="F:metal ion binding"/>
    <property type="evidence" value="ECO:0007669"/>
    <property type="project" value="UniProtKB-KW"/>
</dbReference>
<keyword evidence="8" id="KW-1185">Reference proteome</keyword>
<dbReference type="InterPro" id="IPR058240">
    <property type="entry name" value="rSAM_sf"/>
</dbReference>
<dbReference type="Pfam" id="PF04055">
    <property type="entry name" value="Radical_SAM"/>
    <property type="match status" value="1"/>
</dbReference>
<sequence length="298" mass="33912">MSEKEIPDGFHYVGNCIRPPSEANSILLQATLGCSHSKCTFCGAYKDKRFAIKDRKYLESDLRFARHYCKRQDRVFVMDGDAFVMPMKHWKWLLGEIRDKLPWVRRTTCYANLKSIMLKSDEDLKWLFDNGLKAVFLGLESGHAQVRKDIRKGGTPEELIHHCKRLRRSGIKLVSIVLLGLGQTHLSMEHARETGRALSEIDPEAVSALSLMPLRNTPLGEAYERGEFDMPDPLGIIRELRELAAHTNLSRGSFRAVHASNYLPIDAKFPRDKEAVLATLDQALAGNVRLKPEWMRGL</sequence>
<dbReference type="PANTHER" id="PTHR43409:SF4">
    <property type="entry name" value="RADICAL SAM SUPERFAMILY PROTEIN"/>
    <property type="match status" value="1"/>
</dbReference>
<dbReference type="OrthoDB" id="5470216at2"/>
<dbReference type="InterPro" id="IPR007197">
    <property type="entry name" value="rSAM"/>
</dbReference>
<evidence type="ECO:0000313" key="7">
    <source>
        <dbReference type="EMBL" id="SHJ96167.1"/>
    </source>
</evidence>
<evidence type="ECO:0000259" key="6">
    <source>
        <dbReference type="PROSITE" id="PS51918"/>
    </source>
</evidence>
<keyword evidence="4" id="KW-0408">Iron</keyword>
<dbReference type="InterPro" id="IPR013785">
    <property type="entry name" value="Aldolase_TIM"/>
</dbReference>
<dbReference type="RefSeq" id="WP_073476487.1">
    <property type="nucleotide sequence ID" value="NZ_FQZU01000015.1"/>
</dbReference>
<name>A0A1M6NKC7_9BACT</name>
<gene>
    <name evidence="7" type="ORF">SAMN02745216_02613</name>
</gene>
<proteinExistence type="predicted"/>
<dbReference type="CDD" id="cd01335">
    <property type="entry name" value="Radical_SAM"/>
    <property type="match status" value="1"/>
</dbReference>
<keyword evidence="2" id="KW-0949">S-adenosyl-L-methionine</keyword>
<keyword evidence="3" id="KW-0479">Metal-binding</keyword>
<dbReference type="EMBL" id="FQZU01000015">
    <property type="protein sequence ID" value="SHJ96167.1"/>
    <property type="molecule type" value="Genomic_DNA"/>
</dbReference>
<dbReference type="InterPro" id="IPR051198">
    <property type="entry name" value="BchE-like"/>
</dbReference>
<dbReference type="Proteomes" id="UP000183994">
    <property type="component" value="Unassembled WGS sequence"/>
</dbReference>
<dbReference type="SFLD" id="SFLDS00029">
    <property type="entry name" value="Radical_SAM"/>
    <property type="match status" value="1"/>
</dbReference>
<evidence type="ECO:0000313" key="8">
    <source>
        <dbReference type="Proteomes" id="UP000183994"/>
    </source>
</evidence>
<protein>
    <submittedName>
        <fullName evidence="7">Radical SAM superfamily protein</fullName>
    </submittedName>
</protein>
<dbReference type="GO" id="GO:0003824">
    <property type="term" value="F:catalytic activity"/>
    <property type="evidence" value="ECO:0007669"/>
    <property type="project" value="InterPro"/>
</dbReference>
<organism evidence="7 8">
    <name type="scientific">Desulfatibacillum alkenivorans DSM 16219</name>
    <dbReference type="NCBI Taxonomy" id="1121393"/>
    <lineage>
        <taxon>Bacteria</taxon>
        <taxon>Pseudomonadati</taxon>
        <taxon>Thermodesulfobacteriota</taxon>
        <taxon>Desulfobacteria</taxon>
        <taxon>Desulfobacterales</taxon>
        <taxon>Desulfatibacillaceae</taxon>
        <taxon>Desulfatibacillum</taxon>
    </lineage>
</organism>
<dbReference type="STRING" id="1121393.SAMN02745216_02613"/>
<dbReference type="SMART" id="SM00729">
    <property type="entry name" value="Elp3"/>
    <property type="match status" value="1"/>
</dbReference>
<dbReference type="AlphaFoldDB" id="A0A1M6NKC7"/>
<dbReference type="PANTHER" id="PTHR43409">
    <property type="entry name" value="ANAEROBIC MAGNESIUM-PROTOPORPHYRIN IX MONOMETHYL ESTER CYCLASE-RELATED"/>
    <property type="match status" value="1"/>
</dbReference>
<accession>A0A1M6NKC7</accession>
<dbReference type="Gene3D" id="3.20.20.70">
    <property type="entry name" value="Aldolase class I"/>
    <property type="match status" value="1"/>
</dbReference>
<evidence type="ECO:0000256" key="2">
    <source>
        <dbReference type="ARBA" id="ARBA00022691"/>
    </source>
</evidence>